<keyword evidence="2" id="KW-0934">Plastid</keyword>
<dbReference type="EMBL" id="AZIL01001175">
    <property type="protein sequence ID" value="EWM24670.1"/>
    <property type="molecule type" value="Genomic_DNA"/>
</dbReference>
<feature type="region of interest" description="Disordered" evidence="3">
    <location>
        <begin position="54"/>
        <end position="88"/>
    </location>
</feature>
<dbReference type="GO" id="GO:0009536">
    <property type="term" value="C:plastid"/>
    <property type="evidence" value="ECO:0007669"/>
    <property type="project" value="UniProtKB-SubCell"/>
</dbReference>
<keyword evidence="4" id="KW-0732">Signal</keyword>
<organism evidence="6 7">
    <name type="scientific">Nannochloropsis gaditana</name>
    <dbReference type="NCBI Taxonomy" id="72520"/>
    <lineage>
        <taxon>Eukaryota</taxon>
        <taxon>Sar</taxon>
        <taxon>Stramenopiles</taxon>
        <taxon>Ochrophyta</taxon>
        <taxon>Eustigmatophyceae</taxon>
        <taxon>Eustigmatales</taxon>
        <taxon>Monodopsidaceae</taxon>
        <taxon>Nannochloropsis</taxon>
    </lineage>
</organism>
<keyword evidence="7" id="KW-1185">Reference proteome</keyword>
<evidence type="ECO:0000256" key="4">
    <source>
        <dbReference type="SAM" id="SignalP"/>
    </source>
</evidence>
<sequence length="316" mass="33941">MEARCFGLWLLVACCFIPVQSFMPRPSKQVNCCPHTAQNMKDVGCSSWVDSRVGTSSSNGRCSRGSTSLSSTISTADGTSDVESTAVSKRTGIKESDMIGNGVNVGAAAMEDVGRGAKDELISLVSEGMLDFSSPMKRASVNELLLRLEALNPTPMPAYSSLLNGAWEFLWTGGISPGILGLQLASRLSTYASGAVEVGETVLTISRAQPRVEVQTSLKVFGRENRINIRTRLEPASGLRLEETYTEASMGNLRVPFPDQEQIFKRPLFVSYLDDDLLVVRDSFGAPDILIRKDKAFLSNTGVPSATDDDTSPGAG</sequence>
<gene>
    <name evidence="6" type="ORF">Naga_100055g38</name>
</gene>
<evidence type="ECO:0000313" key="7">
    <source>
        <dbReference type="Proteomes" id="UP000019335"/>
    </source>
</evidence>
<feature type="domain" description="Plastid lipid-associated protein/fibrillin conserved" evidence="5">
    <location>
        <begin position="118"/>
        <end position="252"/>
    </location>
</feature>
<dbReference type="Proteomes" id="UP000019335">
    <property type="component" value="Chromosome 13"/>
</dbReference>
<name>W7TCE0_9STRA</name>
<feature type="compositionally biased region" description="Low complexity" evidence="3">
    <location>
        <begin position="63"/>
        <end position="75"/>
    </location>
</feature>
<dbReference type="OrthoDB" id="2015720at2759"/>
<dbReference type="AlphaFoldDB" id="W7TCE0"/>
<evidence type="ECO:0000256" key="2">
    <source>
        <dbReference type="ARBA" id="ARBA00022640"/>
    </source>
</evidence>
<comment type="caution">
    <text evidence="6">The sequence shown here is derived from an EMBL/GenBank/DDBJ whole genome shotgun (WGS) entry which is preliminary data.</text>
</comment>
<protein>
    <submittedName>
        <fullName evidence="6">Plastid lipid-associated protein/fibrillin conserved domain protein</fullName>
    </submittedName>
</protein>
<dbReference type="Pfam" id="PF04755">
    <property type="entry name" value="PAP_fibrillin"/>
    <property type="match status" value="1"/>
</dbReference>
<accession>W7TCE0</accession>
<evidence type="ECO:0000313" key="6">
    <source>
        <dbReference type="EMBL" id="EWM24670.1"/>
    </source>
</evidence>
<dbReference type="PANTHER" id="PTHR31906">
    <property type="entry name" value="PLASTID-LIPID-ASSOCIATED PROTEIN 4, CHLOROPLASTIC-RELATED"/>
    <property type="match status" value="1"/>
</dbReference>
<dbReference type="InterPro" id="IPR039633">
    <property type="entry name" value="PAP"/>
</dbReference>
<feature type="signal peptide" evidence="4">
    <location>
        <begin position="1"/>
        <end position="21"/>
    </location>
</feature>
<reference evidence="6 7" key="1">
    <citation type="journal article" date="2014" name="Mol. Plant">
        <title>Chromosome Scale Genome Assembly and Transcriptome Profiling of Nannochloropsis gaditana in Nitrogen Depletion.</title>
        <authorList>
            <person name="Corteggiani Carpinelli E."/>
            <person name="Telatin A."/>
            <person name="Vitulo N."/>
            <person name="Forcato C."/>
            <person name="D'Angelo M."/>
            <person name="Schiavon R."/>
            <person name="Vezzi A."/>
            <person name="Giacometti G.M."/>
            <person name="Morosinotto T."/>
            <person name="Valle G."/>
        </authorList>
    </citation>
    <scope>NUCLEOTIDE SEQUENCE [LARGE SCALE GENOMIC DNA]</scope>
    <source>
        <strain evidence="6 7">B-31</strain>
    </source>
</reference>
<proteinExistence type="predicted"/>
<evidence type="ECO:0000256" key="3">
    <source>
        <dbReference type="SAM" id="MobiDB-lite"/>
    </source>
</evidence>
<feature type="chain" id="PRO_5004904062" evidence="4">
    <location>
        <begin position="22"/>
        <end position="316"/>
    </location>
</feature>
<evidence type="ECO:0000259" key="5">
    <source>
        <dbReference type="Pfam" id="PF04755"/>
    </source>
</evidence>
<comment type="subcellular location">
    <subcellularLocation>
        <location evidence="1">Plastid</location>
    </subcellularLocation>
</comment>
<evidence type="ECO:0000256" key="1">
    <source>
        <dbReference type="ARBA" id="ARBA00004474"/>
    </source>
</evidence>
<dbReference type="InterPro" id="IPR006843">
    <property type="entry name" value="PAP/fibrillin_dom"/>
</dbReference>
<feature type="compositionally biased region" description="Polar residues" evidence="3">
    <location>
        <begin position="76"/>
        <end position="88"/>
    </location>
</feature>